<feature type="region of interest" description="Disordered" evidence="6">
    <location>
        <begin position="452"/>
        <end position="476"/>
    </location>
</feature>
<dbReference type="AlphaFoldDB" id="A0A0E9NH70"/>
<evidence type="ECO:0000256" key="5">
    <source>
        <dbReference type="ARBA" id="ARBA00023242"/>
    </source>
</evidence>
<evidence type="ECO:0000313" key="8">
    <source>
        <dbReference type="Proteomes" id="UP000033140"/>
    </source>
</evidence>
<evidence type="ECO:0000256" key="4">
    <source>
        <dbReference type="ARBA" id="ARBA00023163"/>
    </source>
</evidence>
<evidence type="ECO:0000256" key="2">
    <source>
        <dbReference type="ARBA" id="ARBA00010239"/>
    </source>
</evidence>
<feature type="compositionally biased region" description="Basic and acidic residues" evidence="6">
    <location>
        <begin position="365"/>
        <end position="377"/>
    </location>
</feature>
<feature type="region of interest" description="Disordered" evidence="6">
    <location>
        <begin position="541"/>
        <end position="582"/>
    </location>
</feature>
<reference evidence="7 8" key="1">
    <citation type="journal article" date="2011" name="J. Gen. Appl. Microbiol.">
        <title>Draft genome sequencing of the enigmatic yeast Saitoella complicata.</title>
        <authorList>
            <person name="Nishida H."/>
            <person name="Hamamoto M."/>
            <person name="Sugiyama J."/>
        </authorList>
    </citation>
    <scope>NUCLEOTIDE SEQUENCE [LARGE SCALE GENOMIC DNA]</scope>
    <source>
        <strain evidence="7 8">NRRL Y-17804</strain>
    </source>
</reference>
<evidence type="ECO:0000256" key="3">
    <source>
        <dbReference type="ARBA" id="ARBA00023015"/>
    </source>
</evidence>
<comment type="subcellular location">
    <subcellularLocation>
        <location evidence="1">Nucleus</location>
    </subcellularLocation>
</comment>
<gene>
    <name evidence="7" type="ORF">G7K_2924-t1</name>
</gene>
<name>A0A0E9NH70_SAICN</name>
<dbReference type="GO" id="GO:0006338">
    <property type="term" value="P:chromatin remodeling"/>
    <property type="evidence" value="ECO:0007669"/>
    <property type="project" value="InterPro"/>
</dbReference>
<keyword evidence="5" id="KW-0539">Nucleus</keyword>
<dbReference type="EMBL" id="BACD03000017">
    <property type="protein sequence ID" value="GAO48755.1"/>
    <property type="molecule type" value="Genomic_DNA"/>
</dbReference>
<feature type="compositionally biased region" description="Basic residues" evidence="6">
    <location>
        <begin position="378"/>
        <end position="388"/>
    </location>
</feature>
<feature type="region of interest" description="Disordered" evidence="6">
    <location>
        <begin position="1"/>
        <end position="42"/>
    </location>
</feature>
<keyword evidence="8" id="KW-1185">Reference proteome</keyword>
<dbReference type="InterPro" id="IPR006939">
    <property type="entry name" value="SNF5"/>
</dbReference>
<reference evidence="7 8" key="2">
    <citation type="journal article" date="2014" name="J. Gen. Appl. Microbiol.">
        <title>The early diverging ascomycetous budding yeast Saitoella complicata has three histone deacetylases belonging to the Clr6, Hos2, and Rpd3 lineages.</title>
        <authorList>
            <person name="Nishida H."/>
            <person name="Matsumoto T."/>
            <person name="Kondo S."/>
            <person name="Hamamoto M."/>
            <person name="Yoshikawa H."/>
        </authorList>
    </citation>
    <scope>NUCLEOTIDE SEQUENCE [LARGE SCALE GENOMIC DNA]</scope>
    <source>
        <strain evidence="7 8">NRRL Y-17804</strain>
    </source>
</reference>
<accession>A0A0E9NH70</accession>
<comment type="caution">
    <text evidence="7">The sequence shown here is derived from an EMBL/GenBank/DDBJ whole genome shotgun (WGS) entry which is preliminary data.</text>
</comment>
<feature type="compositionally biased region" description="Low complexity" evidence="6">
    <location>
        <begin position="569"/>
        <end position="582"/>
    </location>
</feature>
<dbReference type="PANTHER" id="PTHR10019">
    <property type="entry name" value="SNF5"/>
    <property type="match status" value="1"/>
</dbReference>
<keyword evidence="3" id="KW-0805">Transcription regulation</keyword>
<dbReference type="Proteomes" id="UP000033140">
    <property type="component" value="Unassembled WGS sequence"/>
</dbReference>
<feature type="compositionally biased region" description="Pro residues" evidence="6">
    <location>
        <begin position="25"/>
        <end position="34"/>
    </location>
</feature>
<feature type="compositionally biased region" description="Low complexity" evidence="6">
    <location>
        <begin position="1"/>
        <end position="13"/>
    </location>
</feature>
<evidence type="ECO:0000256" key="1">
    <source>
        <dbReference type="ARBA" id="ARBA00004123"/>
    </source>
</evidence>
<proteinExistence type="inferred from homology"/>
<protein>
    <submittedName>
        <fullName evidence="7">Uncharacterized protein</fullName>
    </submittedName>
</protein>
<keyword evidence="4" id="KW-0804">Transcription</keyword>
<organism evidence="7 8">
    <name type="scientific">Saitoella complicata (strain BCRC 22490 / CBS 7301 / JCM 7358 / NBRC 10748 / NRRL Y-17804)</name>
    <dbReference type="NCBI Taxonomy" id="698492"/>
    <lineage>
        <taxon>Eukaryota</taxon>
        <taxon>Fungi</taxon>
        <taxon>Dikarya</taxon>
        <taxon>Ascomycota</taxon>
        <taxon>Taphrinomycotina</taxon>
        <taxon>Taphrinomycotina incertae sedis</taxon>
        <taxon>Saitoella</taxon>
    </lineage>
</organism>
<evidence type="ECO:0000313" key="7">
    <source>
        <dbReference type="EMBL" id="GAO48755.1"/>
    </source>
</evidence>
<evidence type="ECO:0000256" key="6">
    <source>
        <dbReference type="SAM" id="MobiDB-lite"/>
    </source>
</evidence>
<reference evidence="7 8" key="3">
    <citation type="journal article" date="2015" name="Genome Announc.">
        <title>Draft Genome Sequence of the Archiascomycetous Yeast Saitoella complicata.</title>
        <authorList>
            <person name="Yamauchi K."/>
            <person name="Kondo S."/>
            <person name="Hamamoto M."/>
            <person name="Takahashi Y."/>
            <person name="Ogura Y."/>
            <person name="Hayashi T."/>
            <person name="Nishida H."/>
        </authorList>
    </citation>
    <scope>NUCLEOTIDE SEQUENCE [LARGE SCALE GENOMIC DNA]</scope>
    <source>
        <strain evidence="7 8">NRRL Y-17804</strain>
    </source>
</reference>
<sequence>MGVPPGGPQDHGQGPPPGARQEQLPPKPPPPPLKLPENLPPTTKNLHLAQYVYREELHQKALDDQQTRINALIMEKRAESDRNAVKVSQGWNVGYNGYGNGAQGRQPVFMMPENRKRPRPKMKELKIPKKVMRELAKQPEVLVPVRVDLESDKYKLRDTFTWNLNERNVPPELFAENMCQDYGVPPYPIFAPGITKAIAEANADYHPHVFSNHAPKASGQSASTLPYAAYKDDDMRITIKLDVTVGMHNLIDQLEWDLNDPDASPEQFAGRMCSDMALSAEFETAIAHAIREQCQIYIKSLFLVGHSFDGRGIEDEDLKGGLLPTLSTAVRTVPAPGGHVAGGNVGVEEQMGKWGPVLYELSDGEMDRQEKDRERESRRKRRQTRGRRGIVLPDREDIPKTMRTAVQSSVLPGGAGVLGPRFGSEKVGGGLDEDRILDEMIEEGEENTIEYTAPTRGGRDRRGAAGAAAPEVERERERALPRRAAVERKRYRIVESDEEEEMYEEEVIEKEESPIPSLLITLKVPGLRDWLERRRQGGIFGGVAGPPGPSAPAAISDSVSTSAQDRESSIASSSTPQAQPPSWLLTSAIPDLLAKYPNDRFEPAWSKRDPPGWRIKCSDCQGMIYQLGPGESLMNFETHLRNRGHRDKVEQRLVREGLL</sequence>
<dbReference type="STRING" id="698492.A0A0E9NH70"/>
<comment type="similarity">
    <text evidence="2">Belongs to the SNF5 family.</text>
</comment>
<feature type="region of interest" description="Disordered" evidence="6">
    <location>
        <begin position="363"/>
        <end position="389"/>
    </location>
</feature>
<dbReference type="GO" id="GO:0000228">
    <property type="term" value="C:nuclear chromosome"/>
    <property type="evidence" value="ECO:0007669"/>
    <property type="project" value="InterPro"/>
</dbReference>
<dbReference type="OMA" id="KYAWLPR"/>
<dbReference type="Pfam" id="PF04855">
    <property type="entry name" value="SNF5"/>
    <property type="match status" value="1"/>
</dbReference>